<reference evidence="1" key="1">
    <citation type="submission" date="2019-05" db="EMBL/GenBank/DDBJ databases">
        <title>Annotation for the trematode Fasciolopsis buski.</title>
        <authorList>
            <person name="Choi Y.-J."/>
        </authorList>
    </citation>
    <scope>NUCLEOTIDE SEQUENCE</scope>
    <source>
        <strain evidence="1">HT</strain>
        <tissue evidence="1">Whole worm</tissue>
    </source>
</reference>
<proteinExistence type="predicted"/>
<name>A0A8E0VHU2_9TREM</name>
<protein>
    <submittedName>
        <fullName evidence="1">Uncharacterized protein</fullName>
    </submittedName>
</protein>
<dbReference type="EMBL" id="LUCM01008087">
    <property type="protein sequence ID" value="KAA0188981.1"/>
    <property type="molecule type" value="Genomic_DNA"/>
</dbReference>
<organism evidence="1 2">
    <name type="scientific">Fasciolopsis buskii</name>
    <dbReference type="NCBI Taxonomy" id="27845"/>
    <lineage>
        <taxon>Eukaryota</taxon>
        <taxon>Metazoa</taxon>
        <taxon>Spiralia</taxon>
        <taxon>Lophotrochozoa</taxon>
        <taxon>Platyhelminthes</taxon>
        <taxon>Trematoda</taxon>
        <taxon>Digenea</taxon>
        <taxon>Plagiorchiida</taxon>
        <taxon>Echinostomata</taxon>
        <taxon>Echinostomatoidea</taxon>
        <taxon>Fasciolidae</taxon>
        <taxon>Fasciolopsis</taxon>
    </lineage>
</organism>
<gene>
    <name evidence="1" type="ORF">FBUS_07434</name>
</gene>
<evidence type="ECO:0000313" key="1">
    <source>
        <dbReference type="EMBL" id="KAA0188981.1"/>
    </source>
</evidence>
<accession>A0A8E0VHU2</accession>
<evidence type="ECO:0000313" key="2">
    <source>
        <dbReference type="Proteomes" id="UP000728185"/>
    </source>
</evidence>
<dbReference type="Proteomes" id="UP000728185">
    <property type="component" value="Unassembled WGS sequence"/>
</dbReference>
<comment type="caution">
    <text evidence="1">The sequence shown here is derived from an EMBL/GenBank/DDBJ whole genome shotgun (WGS) entry which is preliminary data.</text>
</comment>
<dbReference type="AlphaFoldDB" id="A0A8E0VHU2"/>
<keyword evidence="2" id="KW-1185">Reference proteome</keyword>
<sequence>MLTVAQVILNKLGGTTTIFHSPDVLRKRRILPTSMAEPPLRMGTLLPTDGIQRTRINWLS</sequence>